<evidence type="ECO:0000256" key="2">
    <source>
        <dbReference type="ARBA" id="ARBA00010486"/>
    </source>
</evidence>
<dbReference type="Pfam" id="PF00027">
    <property type="entry name" value="cNMP_binding"/>
    <property type="match status" value="1"/>
</dbReference>
<feature type="compositionally biased region" description="Acidic residues" evidence="10">
    <location>
        <begin position="642"/>
        <end position="657"/>
    </location>
</feature>
<evidence type="ECO:0000259" key="12">
    <source>
        <dbReference type="PROSITE" id="PS50042"/>
    </source>
</evidence>
<evidence type="ECO:0000313" key="13">
    <source>
        <dbReference type="EMBL" id="KMZ71660.1"/>
    </source>
</evidence>
<dbReference type="PANTHER" id="PTHR45651">
    <property type="entry name" value="CYCLIC NUCLEOTIDE-GATED ION CHANNEL 15-RELATED-RELATED"/>
    <property type="match status" value="1"/>
</dbReference>
<organism evidence="13 14">
    <name type="scientific">Zostera marina</name>
    <name type="common">Eelgrass</name>
    <dbReference type="NCBI Taxonomy" id="29655"/>
    <lineage>
        <taxon>Eukaryota</taxon>
        <taxon>Viridiplantae</taxon>
        <taxon>Streptophyta</taxon>
        <taxon>Embryophyta</taxon>
        <taxon>Tracheophyta</taxon>
        <taxon>Spermatophyta</taxon>
        <taxon>Magnoliopsida</taxon>
        <taxon>Liliopsida</taxon>
        <taxon>Zosteraceae</taxon>
        <taxon>Zostera</taxon>
    </lineage>
</organism>
<dbReference type="FunFam" id="2.60.120.10:FF:000024">
    <property type="entry name" value="Cyclic nucleotide-gated ion channel 1"/>
    <property type="match status" value="1"/>
</dbReference>
<dbReference type="OrthoDB" id="421226at2759"/>
<dbReference type="Gene3D" id="1.10.287.70">
    <property type="match status" value="1"/>
</dbReference>
<dbReference type="GO" id="GO:0012505">
    <property type="term" value="C:endomembrane system"/>
    <property type="evidence" value="ECO:0007669"/>
    <property type="project" value="UniProtKB-SubCell"/>
</dbReference>
<dbReference type="GO" id="GO:0016020">
    <property type="term" value="C:membrane"/>
    <property type="evidence" value="ECO:0007669"/>
    <property type="project" value="InterPro"/>
</dbReference>
<feature type="transmembrane region" description="Helical" evidence="11">
    <location>
        <begin position="375"/>
        <end position="393"/>
    </location>
</feature>
<keyword evidence="6" id="KW-0406">Ion transport</keyword>
<keyword evidence="7 11" id="KW-0472">Membrane</keyword>
<dbReference type="FunFam" id="1.10.287.630:FF:000003">
    <property type="entry name" value="Cyclic nucleotide-gated ion channel 1"/>
    <property type="match status" value="1"/>
</dbReference>
<comment type="similarity">
    <text evidence="2">Belongs to the cyclic nucleotide-gated cation channel (TC 1.A.1.5) family.</text>
</comment>
<dbReference type="OMA" id="WQNRSEA"/>
<feature type="transmembrane region" description="Helical" evidence="11">
    <location>
        <begin position="118"/>
        <end position="137"/>
    </location>
</feature>
<keyword evidence="14" id="KW-1185">Reference proteome</keyword>
<evidence type="ECO:0000256" key="4">
    <source>
        <dbReference type="ARBA" id="ARBA00022692"/>
    </source>
</evidence>
<protein>
    <submittedName>
        <fullName evidence="13">Cyclic nucleotide gated channel 5</fullName>
    </submittedName>
</protein>
<evidence type="ECO:0000256" key="5">
    <source>
        <dbReference type="ARBA" id="ARBA00022989"/>
    </source>
</evidence>
<evidence type="ECO:0000256" key="9">
    <source>
        <dbReference type="ARBA" id="ARBA00023303"/>
    </source>
</evidence>
<sequence length="708" mass="81402">MNLMGFGTDYGTDYGTEAPPIPGLLPPSQAQPGRSISKLGIGIGPDGIIRRSLHFGNKGIFAEDLNVSEKKIFDPQDKFLQTWNRIFVVSCMVAVSIDPLFFYLPVVNQNSNCLGIDSRLAVICTTLRTIIDSIYLIRMILQFRTAFIAPSSRVFGRGELVIDPAEIAKRYLRWHFIIDVLSILPIPQILVWKFLHNSKGSNVQQTKNALLFIVLIQYIPRFFRILPLTSEMKRTSGVFAETAWAGAAYYLLLYILASHIVGSFWYLLAVERESFCWRNFCLESNMCNPTFLYCNHQLTLPPNWKTLSTKIYGEKCLAKGDDPPFNFGIYTLALTSGVVASNKFFSKYCYCLWWGLQNLSTLGQGLITSTYPGEVIFSITLAIGGLILFSLLIGNMQTYLASLTVRLEEMRCKRRDSEQWMHHRLLPQELRERVRRYDQYKWLETRGVDEESLVQVLPKDLRRDIKRHLCLALVRRVPLFENMDERLLDAICERLKPILYTEKTYLVREGDPVDEMLFIIRGRLESETTDGGRSGFFNRSLLKEGDFCGEELLTWALDPKSGAHLPSSTRTVKALMEVEAFALEAEELKYVAGQFRRLHSRQVQHTFRFYSQQWRTWAACFIQATWRRCSRRKIAEQRRREEEEEEDNYDDGDDGGDDGSSNNLGAALYVTRFASQALQGIQRHRNQTARDIVMQKPPEPNFETDNED</sequence>
<dbReference type="InterPro" id="IPR018490">
    <property type="entry name" value="cNMP-bd_dom_sf"/>
</dbReference>
<feature type="region of interest" description="Disordered" evidence="10">
    <location>
        <begin position="635"/>
        <end position="664"/>
    </location>
</feature>
<dbReference type="STRING" id="29655.A0A0K9PTW0"/>
<dbReference type="CDD" id="cd00038">
    <property type="entry name" value="CAP_ED"/>
    <property type="match status" value="1"/>
</dbReference>
<keyword evidence="4 11" id="KW-0812">Transmembrane</keyword>
<dbReference type="EMBL" id="LFYR01000667">
    <property type="protein sequence ID" value="KMZ71660.1"/>
    <property type="molecule type" value="Genomic_DNA"/>
</dbReference>
<feature type="transmembrane region" description="Helical" evidence="11">
    <location>
        <begin position="176"/>
        <end position="195"/>
    </location>
</feature>
<keyword evidence="9" id="KW-0407">Ion channel</keyword>
<feature type="region of interest" description="Disordered" evidence="10">
    <location>
        <begin position="681"/>
        <end position="708"/>
    </location>
</feature>
<keyword evidence="8" id="KW-1071">Ligand-gated ion channel</keyword>
<evidence type="ECO:0000256" key="1">
    <source>
        <dbReference type="ARBA" id="ARBA00004127"/>
    </source>
</evidence>
<evidence type="ECO:0000256" key="8">
    <source>
        <dbReference type="ARBA" id="ARBA00023286"/>
    </source>
</evidence>
<name>A0A0K9PTW0_ZOSMR</name>
<accession>A0A0K9PTW0</accession>
<feature type="domain" description="Cyclic nucleotide-binding" evidence="12">
    <location>
        <begin position="479"/>
        <end position="609"/>
    </location>
</feature>
<dbReference type="Pfam" id="PF00520">
    <property type="entry name" value="Ion_trans"/>
    <property type="match status" value="1"/>
</dbReference>
<evidence type="ECO:0000256" key="6">
    <source>
        <dbReference type="ARBA" id="ARBA00023065"/>
    </source>
</evidence>
<dbReference type="Gene3D" id="1.10.287.630">
    <property type="entry name" value="Helix hairpin bin"/>
    <property type="match status" value="1"/>
</dbReference>
<evidence type="ECO:0000256" key="3">
    <source>
        <dbReference type="ARBA" id="ARBA00022448"/>
    </source>
</evidence>
<feature type="transmembrane region" description="Helical" evidence="11">
    <location>
        <begin position="247"/>
        <end position="268"/>
    </location>
</feature>
<dbReference type="Proteomes" id="UP000036987">
    <property type="component" value="Unassembled WGS sequence"/>
</dbReference>
<evidence type="ECO:0000313" key="14">
    <source>
        <dbReference type="Proteomes" id="UP000036987"/>
    </source>
</evidence>
<dbReference type="AlphaFoldDB" id="A0A0K9PTW0"/>
<dbReference type="Gene3D" id="2.60.120.10">
    <property type="entry name" value="Jelly Rolls"/>
    <property type="match status" value="1"/>
</dbReference>
<dbReference type="SMART" id="SM00100">
    <property type="entry name" value="cNMP"/>
    <property type="match status" value="1"/>
</dbReference>
<reference evidence="14" key="1">
    <citation type="journal article" date="2016" name="Nature">
        <title>The genome of the seagrass Zostera marina reveals angiosperm adaptation to the sea.</title>
        <authorList>
            <person name="Olsen J.L."/>
            <person name="Rouze P."/>
            <person name="Verhelst B."/>
            <person name="Lin Y.-C."/>
            <person name="Bayer T."/>
            <person name="Collen J."/>
            <person name="Dattolo E."/>
            <person name="De Paoli E."/>
            <person name="Dittami S."/>
            <person name="Maumus F."/>
            <person name="Michel G."/>
            <person name="Kersting A."/>
            <person name="Lauritano C."/>
            <person name="Lohaus R."/>
            <person name="Toepel M."/>
            <person name="Tonon T."/>
            <person name="Vanneste K."/>
            <person name="Amirebrahimi M."/>
            <person name="Brakel J."/>
            <person name="Bostroem C."/>
            <person name="Chovatia M."/>
            <person name="Grimwood J."/>
            <person name="Jenkins J.W."/>
            <person name="Jueterbock A."/>
            <person name="Mraz A."/>
            <person name="Stam W.T."/>
            <person name="Tice H."/>
            <person name="Bornberg-Bauer E."/>
            <person name="Green P.J."/>
            <person name="Pearson G.A."/>
            <person name="Procaccini G."/>
            <person name="Duarte C.M."/>
            <person name="Schmutz J."/>
            <person name="Reusch T.B.H."/>
            <person name="Van de Peer Y."/>
        </authorList>
    </citation>
    <scope>NUCLEOTIDE SEQUENCE [LARGE SCALE GENOMIC DNA]</scope>
    <source>
        <strain evidence="14">cv. Finnish</strain>
    </source>
</reference>
<dbReference type="PANTHER" id="PTHR45651:SF52">
    <property type="entry name" value="CYCLIC NUCLEOTIDE-GATED ION CHANNEL 5-RELATED"/>
    <property type="match status" value="1"/>
</dbReference>
<gene>
    <name evidence="13" type="ORF">ZOSMA_178G00490</name>
</gene>
<dbReference type="GO" id="GO:0005216">
    <property type="term" value="F:monoatomic ion channel activity"/>
    <property type="evidence" value="ECO:0007669"/>
    <property type="project" value="InterPro"/>
</dbReference>
<dbReference type="InterPro" id="IPR000595">
    <property type="entry name" value="cNMP-bd_dom"/>
</dbReference>
<proteinExistence type="inferred from homology"/>
<dbReference type="SUPFAM" id="SSF51206">
    <property type="entry name" value="cAMP-binding domain-like"/>
    <property type="match status" value="1"/>
</dbReference>
<feature type="transmembrane region" description="Helical" evidence="11">
    <location>
        <begin position="207"/>
        <end position="226"/>
    </location>
</feature>
<evidence type="ECO:0000256" key="10">
    <source>
        <dbReference type="SAM" id="MobiDB-lite"/>
    </source>
</evidence>
<comment type="caution">
    <text evidence="13">The sequence shown here is derived from an EMBL/GenBank/DDBJ whole genome shotgun (WGS) entry which is preliminary data.</text>
</comment>
<evidence type="ECO:0000256" key="11">
    <source>
        <dbReference type="SAM" id="Phobius"/>
    </source>
</evidence>
<keyword evidence="3" id="KW-0813">Transport</keyword>
<dbReference type="PROSITE" id="PS50042">
    <property type="entry name" value="CNMP_BINDING_3"/>
    <property type="match status" value="1"/>
</dbReference>
<dbReference type="SUPFAM" id="SSF81324">
    <property type="entry name" value="Voltage-gated potassium channels"/>
    <property type="match status" value="1"/>
</dbReference>
<comment type="subcellular location">
    <subcellularLocation>
        <location evidence="1">Endomembrane system</location>
        <topology evidence="1">Multi-pass membrane protein</topology>
    </subcellularLocation>
</comment>
<dbReference type="InterPro" id="IPR005821">
    <property type="entry name" value="Ion_trans_dom"/>
</dbReference>
<keyword evidence="5 11" id="KW-1133">Transmembrane helix</keyword>
<feature type="transmembrane region" description="Helical" evidence="11">
    <location>
        <begin position="86"/>
        <end position="106"/>
    </location>
</feature>
<dbReference type="InterPro" id="IPR014710">
    <property type="entry name" value="RmlC-like_jellyroll"/>
</dbReference>
<evidence type="ECO:0000256" key="7">
    <source>
        <dbReference type="ARBA" id="ARBA00023136"/>
    </source>
</evidence>